<dbReference type="Proteomes" id="UP000295302">
    <property type="component" value="Unassembled WGS sequence"/>
</dbReference>
<dbReference type="InterPro" id="IPR039425">
    <property type="entry name" value="RNA_pol_sigma-70-like"/>
</dbReference>
<dbReference type="Gene3D" id="1.10.1740.10">
    <property type="match status" value="1"/>
</dbReference>
<dbReference type="EMBL" id="SMKQ01000116">
    <property type="protein sequence ID" value="TDD43210.1"/>
    <property type="molecule type" value="Genomic_DNA"/>
</dbReference>
<keyword evidence="3" id="KW-0731">Sigma factor</keyword>
<dbReference type="GO" id="GO:0006352">
    <property type="term" value="P:DNA-templated transcription initiation"/>
    <property type="evidence" value="ECO:0007669"/>
    <property type="project" value="InterPro"/>
</dbReference>
<gene>
    <name evidence="7" type="ORF">E1286_29300</name>
</gene>
<evidence type="ECO:0000313" key="7">
    <source>
        <dbReference type="EMBL" id="TDD43210.1"/>
    </source>
</evidence>
<dbReference type="PANTHER" id="PTHR43133:SF8">
    <property type="entry name" value="RNA POLYMERASE SIGMA FACTOR HI_1459-RELATED"/>
    <property type="match status" value="1"/>
</dbReference>
<dbReference type="InterPro" id="IPR014284">
    <property type="entry name" value="RNA_pol_sigma-70_dom"/>
</dbReference>
<evidence type="ECO:0000256" key="3">
    <source>
        <dbReference type="ARBA" id="ARBA00023082"/>
    </source>
</evidence>
<evidence type="ECO:0000313" key="8">
    <source>
        <dbReference type="Proteomes" id="UP000295302"/>
    </source>
</evidence>
<organism evidence="7 8">
    <name type="scientific">Nonomuraea terrae</name>
    <dbReference type="NCBI Taxonomy" id="2530383"/>
    <lineage>
        <taxon>Bacteria</taxon>
        <taxon>Bacillati</taxon>
        <taxon>Actinomycetota</taxon>
        <taxon>Actinomycetes</taxon>
        <taxon>Streptosporangiales</taxon>
        <taxon>Streptosporangiaceae</taxon>
        <taxon>Nonomuraea</taxon>
    </lineage>
</organism>
<keyword evidence="2" id="KW-0805">Transcription regulation</keyword>
<dbReference type="Pfam" id="PF04542">
    <property type="entry name" value="Sigma70_r2"/>
    <property type="match status" value="1"/>
</dbReference>
<evidence type="ECO:0000256" key="1">
    <source>
        <dbReference type="ARBA" id="ARBA00010641"/>
    </source>
</evidence>
<dbReference type="PANTHER" id="PTHR43133">
    <property type="entry name" value="RNA POLYMERASE ECF-TYPE SIGMA FACTO"/>
    <property type="match status" value="1"/>
</dbReference>
<dbReference type="InterPro" id="IPR013325">
    <property type="entry name" value="RNA_pol_sigma_r2"/>
</dbReference>
<dbReference type="GO" id="GO:0003677">
    <property type="term" value="F:DNA binding"/>
    <property type="evidence" value="ECO:0007669"/>
    <property type="project" value="UniProtKB-KW"/>
</dbReference>
<reference evidence="7 8" key="1">
    <citation type="submission" date="2019-03" db="EMBL/GenBank/DDBJ databases">
        <title>Draft genome sequences of novel Actinobacteria.</title>
        <authorList>
            <person name="Sahin N."/>
            <person name="Ay H."/>
            <person name="Saygin H."/>
        </authorList>
    </citation>
    <scope>NUCLEOTIDE SEQUENCE [LARGE SCALE GENOMIC DNA]</scope>
    <source>
        <strain evidence="7 8">CH32</strain>
    </source>
</reference>
<feature type="domain" description="RNA polymerase sigma-70 region 2" evidence="6">
    <location>
        <begin position="28"/>
        <end position="91"/>
    </location>
</feature>
<evidence type="ECO:0000256" key="2">
    <source>
        <dbReference type="ARBA" id="ARBA00023015"/>
    </source>
</evidence>
<evidence type="ECO:0000256" key="4">
    <source>
        <dbReference type="ARBA" id="ARBA00023125"/>
    </source>
</evidence>
<comment type="similarity">
    <text evidence="1">Belongs to the sigma-70 factor family. ECF subfamily.</text>
</comment>
<evidence type="ECO:0000259" key="6">
    <source>
        <dbReference type="Pfam" id="PF04542"/>
    </source>
</evidence>
<accession>A0A4R4YGA2</accession>
<dbReference type="Gene3D" id="1.10.10.10">
    <property type="entry name" value="Winged helix-like DNA-binding domain superfamily/Winged helix DNA-binding domain"/>
    <property type="match status" value="1"/>
</dbReference>
<dbReference type="GO" id="GO:0016987">
    <property type="term" value="F:sigma factor activity"/>
    <property type="evidence" value="ECO:0007669"/>
    <property type="project" value="UniProtKB-KW"/>
</dbReference>
<evidence type="ECO:0000256" key="5">
    <source>
        <dbReference type="ARBA" id="ARBA00023163"/>
    </source>
</evidence>
<comment type="caution">
    <text evidence="7">The sequence shown here is derived from an EMBL/GenBank/DDBJ whole genome shotgun (WGS) entry which is preliminary data.</text>
</comment>
<proteinExistence type="inferred from homology"/>
<name>A0A4R4YGA2_9ACTN</name>
<keyword evidence="5" id="KW-0804">Transcription</keyword>
<dbReference type="InterPro" id="IPR013324">
    <property type="entry name" value="RNA_pol_sigma_r3/r4-like"/>
</dbReference>
<dbReference type="SUPFAM" id="SSF88659">
    <property type="entry name" value="Sigma3 and sigma4 domains of RNA polymerase sigma factors"/>
    <property type="match status" value="1"/>
</dbReference>
<dbReference type="InterPro" id="IPR007627">
    <property type="entry name" value="RNA_pol_sigma70_r2"/>
</dbReference>
<dbReference type="RefSeq" id="WP_132617588.1">
    <property type="nucleotide sequence ID" value="NZ_JBITLL010000005.1"/>
</dbReference>
<keyword evidence="8" id="KW-1185">Reference proteome</keyword>
<dbReference type="OrthoDB" id="265863at2"/>
<sequence>MRDAREPAELLPAAAGGDRSAWEELESRFGPRMWAVARACGLGPADAADAVQGAWLRLLQHLHTIREPAGVGAWLMTTVRREALQLLRKERALISSVEVVEEADPAAAVLEADDRRLLWKTVSALQEPCRSLLQLVANDLGNQQVAFRLGLPVGSVGPTKARCLDKLRTLISTQETAQ</sequence>
<dbReference type="SUPFAM" id="SSF88946">
    <property type="entry name" value="Sigma2 domain of RNA polymerase sigma factors"/>
    <property type="match status" value="1"/>
</dbReference>
<dbReference type="NCBIfam" id="TIGR02937">
    <property type="entry name" value="sigma70-ECF"/>
    <property type="match status" value="1"/>
</dbReference>
<dbReference type="AlphaFoldDB" id="A0A4R4YGA2"/>
<protein>
    <submittedName>
        <fullName evidence="7">Sigma-70 family RNA polymerase sigma factor</fullName>
    </submittedName>
</protein>
<keyword evidence="4" id="KW-0238">DNA-binding</keyword>
<dbReference type="InterPro" id="IPR036388">
    <property type="entry name" value="WH-like_DNA-bd_sf"/>
</dbReference>